<dbReference type="AlphaFoldDB" id="L0FTY1"/>
<name>L0FTY1_ECHVK</name>
<dbReference type="STRING" id="926556.Echvi_0472"/>
<dbReference type="KEGG" id="evi:Echvi_0472"/>
<dbReference type="Proteomes" id="UP000010796">
    <property type="component" value="Chromosome"/>
</dbReference>
<dbReference type="HOGENOM" id="CLU_2715934_0_0_10"/>
<reference evidence="2" key="1">
    <citation type="submission" date="2012-02" db="EMBL/GenBank/DDBJ databases">
        <title>The complete genome of Echinicola vietnamensis DSM 17526.</title>
        <authorList>
            <person name="Lucas S."/>
            <person name="Copeland A."/>
            <person name="Lapidus A."/>
            <person name="Glavina del Rio T."/>
            <person name="Dalin E."/>
            <person name="Tice H."/>
            <person name="Bruce D."/>
            <person name="Goodwin L."/>
            <person name="Pitluck S."/>
            <person name="Peters L."/>
            <person name="Ovchinnikova G."/>
            <person name="Teshima H."/>
            <person name="Kyrpides N."/>
            <person name="Mavromatis K."/>
            <person name="Ivanova N."/>
            <person name="Brettin T."/>
            <person name="Detter J.C."/>
            <person name="Han C."/>
            <person name="Larimer F."/>
            <person name="Land M."/>
            <person name="Hauser L."/>
            <person name="Markowitz V."/>
            <person name="Cheng J.-F."/>
            <person name="Hugenholtz P."/>
            <person name="Woyke T."/>
            <person name="Wu D."/>
            <person name="Brambilla E."/>
            <person name="Klenk H.-P."/>
            <person name="Eisen J.A."/>
        </authorList>
    </citation>
    <scope>NUCLEOTIDE SEQUENCE [LARGE SCALE GENOMIC DNA]</scope>
    <source>
        <strain evidence="2">DSM 17526 / LMG 23754 / KMM 6221</strain>
    </source>
</reference>
<sequence>MAAVSTYLNYNRKNEAALLFYISEVVLTNSAYNGCSTSEKKNPLKNSHLTRASWNACLQGIVLCGQDAFTPK</sequence>
<evidence type="ECO:0000313" key="2">
    <source>
        <dbReference type="Proteomes" id="UP000010796"/>
    </source>
</evidence>
<accession>L0FTY1</accession>
<organism evidence="1 2">
    <name type="scientific">Echinicola vietnamensis (strain DSM 17526 / LMG 23754 / KMM 6221)</name>
    <dbReference type="NCBI Taxonomy" id="926556"/>
    <lineage>
        <taxon>Bacteria</taxon>
        <taxon>Pseudomonadati</taxon>
        <taxon>Bacteroidota</taxon>
        <taxon>Cytophagia</taxon>
        <taxon>Cytophagales</taxon>
        <taxon>Cyclobacteriaceae</taxon>
        <taxon>Echinicola</taxon>
    </lineage>
</organism>
<proteinExistence type="predicted"/>
<protein>
    <submittedName>
        <fullName evidence="1">Uncharacterized protein</fullName>
    </submittedName>
</protein>
<keyword evidence="2" id="KW-1185">Reference proteome</keyword>
<gene>
    <name evidence="1" type="ordered locus">Echvi_0472</name>
</gene>
<evidence type="ECO:0000313" key="1">
    <source>
        <dbReference type="EMBL" id="AGA76757.1"/>
    </source>
</evidence>
<dbReference type="EMBL" id="CP003346">
    <property type="protein sequence ID" value="AGA76757.1"/>
    <property type="molecule type" value="Genomic_DNA"/>
</dbReference>